<evidence type="ECO:0000256" key="6">
    <source>
        <dbReference type="SAM" id="MobiDB-lite"/>
    </source>
</evidence>
<evidence type="ECO:0000256" key="5">
    <source>
        <dbReference type="ARBA" id="ARBA00023136"/>
    </source>
</evidence>
<dbReference type="AlphaFoldDB" id="A0A4S2MQM3"/>
<feature type="transmembrane region" description="Helical" evidence="7">
    <location>
        <begin position="201"/>
        <end position="224"/>
    </location>
</feature>
<dbReference type="GO" id="GO:0012505">
    <property type="term" value="C:endomembrane system"/>
    <property type="evidence" value="ECO:0007669"/>
    <property type="project" value="UniProtKB-SubCell"/>
</dbReference>
<feature type="transmembrane region" description="Helical" evidence="7">
    <location>
        <begin position="379"/>
        <end position="401"/>
    </location>
</feature>
<feature type="transmembrane region" description="Helical" evidence="7">
    <location>
        <begin position="170"/>
        <end position="189"/>
    </location>
</feature>
<dbReference type="InParanoid" id="A0A4S2MQM3"/>
<gene>
    <name evidence="9" type="ORF">EX30DRAFT_396895</name>
</gene>
<keyword evidence="5 7" id="KW-0472">Membrane</keyword>
<dbReference type="FunCoup" id="A0A4S2MQM3">
    <property type="interactions" value="12"/>
</dbReference>
<keyword evidence="3 7" id="KW-0812">Transmembrane</keyword>
<protein>
    <submittedName>
        <fullName evidence="9">Putative MFS multidrug transporter</fullName>
    </submittedName>
</protein>
<dbReference type="SUPFAM" id="SSF103473">
    <property type="entry name" value="MFS general substrate transporter"/>
    <property type="match status" value="1"/>
</dbReference>
<dbReference type="OrthoDB" id="3437016at2759"/>
<dbReference type="GO" id="GO:0000329">
    <property type="term" value="C:fungal-type vacuole membrane"/>
    <property type="evidence" value="ECO:0007669"/>
    <property type="project" value="TreeGrafter"/>
</dbReference>
<evidence type="ECO:0000256" key="3">
    <source>
        <dbReference type="ARBA" id="ARBA00022692"/>
    </source>
</evidence>
<feature type="transmembrane region" description="Helical" evidence="7">
    <location>
        <begin position="73"/>
        <end position="92"/>
    </location>
</feature>
<sequence length="550" mass="58947">MTTEALQDERLQPDETSPLLRNASGAEEAGCTPSPEAEELSNVKLFTILCSIWIGVFLAALDSTVISTLLAPISTSFQSFATVGWITTSYLISQAALQPLAGKLTDIFGRRSGLLVSNTAFGIGTLMCGVATSEHVIIIGRVIAGAGGGGLTTLSSIVASDLVPLRKRGLYQGFGNIAYGTGAALGGLYGGVVSDWIGWRWAFLLQIPLIIVSALLVFIMVRIPVNSSEGGRLQRIDFRGSISLVAFLVLFLLALSNTHGEGPKRGEDINDTTGSFIGWPLGAASLVFLATFIVVEKRYAREPIMPLDILHDRTITGSLLSFMFMTMAMFGAYFYIPIYSMLTGSTATTAGLRLTPYAAGISLGSLTVGYIMNATGRYYYLGLLSLTSFIAGLTLLASFTFTTPTSLQILALSLFGIGYGAQLTVGLCALMASVKHSQQATTTSASYLFRATGGTIGAAIGSAVFQSRLQIELLERLGKSKEAKEIMRRVINDFDEVRKLAPEWRPRVEDAFMESLHAVFFTAMALGGAALVAMSFIREMPLHRRLADHK</sequence>
<dbReference type="Gene3D" id="1.20.1250.20">
    <property type="entry name" value="MFS general substrate transporter like domains"/>
    <property type="match status" value="1"/>
</dbReference>
<dbReference type="PANTHER" id="PTHR23501">
    <property type="entry name" value="MAJOR FACILITATOR SUPERFAMILY"/>
    <property type="match status" value="1"/>
</dbReference>
<dbReference type="GO" id="GO:0015174">
    <property type="term" value="F:basic amino acid transmembrane transporter activity"/>
    <property type="evidence" value="ECO:0007669"/>
    <property type="project" value="TreeGrafter"/>
</dbReference>
<dbReference type="InterPro" id="IPR011701">
    <property type="entry name" value="MFS"/>
</dbReference>
<evidence type="ECO:0000259" key="8">
    <source>
        <dbReference type="PROSITE" id="PS50850"/>
    </source>
</evidence>
<keyword evidence="10" id="KW-1185">Reference proteome</keyword>
<name>A0A4S2MQM3_9PEZI</name>
<evidence type="ECO:0000313" key="9">
    <source>
        <dbReference type="EMBL" id="TGZ79542.1"/>
    </source>
</evidence>
<dbReference type="InterPro" id="IPR036259">
    <property type="entry name" value="MFS_trans_sf"/>
</dbReference>
<organism evidence="9 10">
    <name type="scientific">Ascodesmis nigricans</name>
    <dbReference type="NCBI Taxonomy" id="341454"/>
    <lineage>
        <taxon>Eukaryota</taxon>
        <taxon>Fungi</taxon>
        <taxon>Dikarya</taxon>
        <taxon>Ascomycota</taxon>
        <taxon>Pezizomycotina</taxon>
        <taxon>Pezizomycetes</taxon>
        <taxon>Pezizales</taxon>
        <taxon>Ascodesmidaceae</taxon>
        <taxon>Ascodesmis</taxon>
    </lineage>
</organism>
<feature type="transmembrane region" description="Helical" evidence="7">
    <location>
        <begin position="43"/>
        <end position="61"/>
    </location>
</feature>
<feature type="transmembrane region" description="Helical" evidence="7">
    <location>
        <begin position="356"/>
        <end position="372"/>
    </location>
</feature>
<keyword evidence="4 7" id="KW-1133">Transmembrane helix</keyword>
<evidence type="ECO:0000256" key="2">
    <source>
        <dbReference type="ARBA" id="ARBA00022448"/>
    </source>
</evidence>
<feature type="transmembrane region" description="Helical" evidence="7">
    <location>
        <begin position="276"/>
        <end position="295"/>
    </location>
</feature>
<dbReference type="Pfam" id="PF07690">
    <property type="entry name" value="MFS_1"/>
    <property type="match status" value="1"/>
</dbReference>
<reference evidence="9 10" key="1">
    <citation type="submission" date="2019-04" db="EMBL/GenBank/DDBJ databases">
        <title>Comparative genomics and transcriptomics to analyze fruiting body development in filamentous ascomycetes.</title>
        <authorList>
            <consortium name="DOE Joint Genome Institute"/>
            <person name="Lutkenhaus R."/>
            <person name="Traeger S."/>
            <person name="Breuer J."/>
            <person name="Kuo A."/>
            <person name="Lipzen A."/>
            <person name="Pangilinan J."/>
            <person name="Dilworth D."/>
            <person name="Sandor L."/>
            <person name="Poggeler S."/>
            <person name="Barry K."/>
            <person name="Grigoriev I.V."/>
            <person name="Nowrousian M."/>
        </authorList>
    </citation>
    <scope>NUCLEOTIDE SEQUENCE [LARGE SCALE GENOMIC DNA]</scope>
    <source>
        <strain evidence="9 10">CBS 389.68</strain>
    </source>
</reference>
<feature type="transmembrane region" description="Helical" evidence="7">
    <location>
        <begin position="444"/>
        <end position="465"/>
    </location>
</feature>
<dbReference type="STRING" id="341454.A0A4S2MQM3"/>
<evidence type="ECO:0000313" key="10">
    <source>
        <dbReference type="Proteomes" id="UP000298138"/>
    </source>
</evidence>
<feature type="transmembrane region" description="Helical" evidence="7">
    <location>
        <begin position="138"/>
        <end position="158"/>
    </location>
</feature>
<dbReference type="PANTHER" id="PTHR23501:SF191">
    <property type="entry name" value="VACUOLAR BASIC AMINO ACID TRANSPORTER 4"/>
    <property type="match status" value="1"/>
</dbReference>
<dbReference type="Proteomes" id="UP000298138">
    <property type="component" value="Unassembled WGS sequence"/>
</dbReference>
<feature type="transmembrane region" description="Helical" evidence="7">
    <location>
        <begin position="113"/>
        <end position="132"/>
    </location>
</feature>
<feature type="domain" description="Major facilitator superfamily (MFS) profile" evidence="8">
    <location>
        <begin position="48"/>
        <end position="541"/>
    </location>
</feature>
<feature type="transmembrane region" description="Helical" evidence="7">
    <location>
        <begin position="516"/>
        <end position="537"/>
    </location>
</feature>
<proteinExistence type="predicted"/>
<comment type="subcellular location">
    <subcellularLocation>
        <location evidence="1">Endomembrane system</location>
        <topology evidence="1">Multi-pass membrane protein</topology>
    </subcellularLocation>
</comment>
<evidence type="ECO:0000256" key="4">
    <source>
        <dbReference type="ARBA" id="ARBA00022989"/>
    </source>
</evidence>
<dbReference type="InterPro" id="IPR020846">
    <property type="entry name" value="MFS_dom"/>
</dbReference>
<feature type="region of interest" description="Disordered" evidence="6">
    <location>
        <begin position="1"/>
        <end position="34"/>
    </location>
</feature>
<feature type="transmembrane region" description="Helical" evidence="7">
    <location>
        <begin position="315"/>
        <end position="336"/>
    </location>
</feature>
<evidence type="ECO:0000256" key="7">
    <source>
        <dbReference type="SAM" id="Phobius"/>
    </source>
</evidence>
<keyword evidence="2" id="KW-0813">Transport</keyword>
<feature type="transmembrane region" description="Helical" evidence="7">
    <location>
        <begin position="407"/>
        <end position="432"/>
    </location>
</feature>
<dbReference type="PROSITE" id="PS50850">
    <property type="entry name" value="MFS"/>
    <property type="match status" value="1"/>
</dbReference>
<accession>A0A4S2MQM3</accession>
<dbReference type="EMBL" id="ML220130">
    <property type="protein sequence ID" value="TGZ79542.1"/>
    <property type="molecule type" value="Genomic_DNA"/>
</dbReference>
<evidence type="ECO:0000256" key="1">
    <source>
        <dbReference type="ARBA" id="ARBA00004127"/>
    </source>
</evidence>
<feature type="transmembrane region" description="Helical" evidence="7">
    <location>
        <begin position="236"/>
        <end position="256"/>
    </location>
</feature>